<comment type="caution">
    <text evidence="2">The sequence shown here is derived from an EMBL/GenBank/DDBJ whole genome shotgun (WGS) entry which is preliminary data.</text>
</comment>
<keyword evidence="1" id="KW-1133">Transmembrane helix</keyword>
<dbReference type="HOGENOM" id="CLU_2934632_0_0_9"/>
<name>A5Z6Z0_9FIRM</name>
<evidence type="ECO:0000256" key="1">
    <source>
        <dbReference type="SAM" id="Phobius"/>
    </source>
</evidence>
<dbReference type="AlphaFoldDB" id="A5Z6Z0"/>
<keyword evidence="1" id="KW-0812">Transmembrane</keyword>
<dbReference type="Proteomes" id="UP000006000">
    <property type="component" value="Unassembled WGS sequence"/>
</dbReference>
<dbReference type="RefSeq" id="WP_005361225.1">
    <property type="nucleotide sequence ID" value="NZ_DS264271.1"/>
</dbReference>
<proteinExistence type="predicted"/>
<gene>
    <name evidence="2" type="ORF">EUBVEN_01473</name>
</gene>
<accession>A5Z6Z0</accession>
<reference evidence="2 3" key="2">
    <citation type="submission" date="2007-04" db="EMBL/GenBank/DDBJ databases">
        <title>Draft genome sequence of Eubacterium ventriosum (ATCC 27560).</title>
        <authorList>
            <person name="Sudarsanam P."/>
            <person name="Ley R."/>
            <person name="Guruge J."/>
            <person name="Turnbaugh P.J."/>
            <person name="Mahowald M."/>
            <person name="Liep D."/>
            <person name="Gordon J."/>
        </authorList>
    </citation>
    <scope>NUCLEOTIDE SEQUENCE [LARGE SCALE GENOMIC DNA]</scope>
    <source>
        <strain evidence="2 3">ATCC 27560</strain>
    </source>
</reference>
<organism evidence="2 3">
    <name type="scientific">Eubacterium ventriosum ATCC 27560</name>
    <dbReference type="NCBI Taxonomy" id="411463"/>
    <lineage>
        <taxon>Bacteria</taxon>
        <taxon>Bacillati</taxon>
        <taxon>Bacillota</taxon>
        <taxon>Clostridia</taxon>
        <taxon>Eubacteriales</taxon>
        <taxon>Eubacteriaceae</taxon>
        <taxon>Eubacterium</taxon>
    </lineage>
</organism>
<evidence type="ECO:0000313" key="3">
    <source>
        <dbReference type="Proteomes" id="UP000006000"/>
    </source>
</evidence>
<reference evidence="2 3" key="1">
    <citation type="submission" date="2007-03" db="EMBL/GenBank/DDBJ databases">
        <authorList>
            <person name="Fulton L."/>
            <person name="Clifton S."/>
            <person name="Fulton B."/>
            <person name="Xu J."/>
            <person name="Minx P."/>
            <person name="Pepin K.H."/>
            <person name="Johnson M."/>
            <person name="Thiruvilangam P."/>
            <person name="Bhonagiri V."/>
            <person name="Nash W.E."/>
            <person name="Mardis E.R."/>
            <person name="Wilson R.K."/>
        </authorList>
    </citation>
    <scope>NUCLEOTIDE SEQUENCE [LARGE SCALE GENOMIC DNA]</scope>
    <source>
        <strain evidence="2 3">ATCC 27560</strain>
    </source>
</reference>
<keyword evidence="1" id="KW-0472">Membrane</keyword>
<dbReference type="EMBL" id="AAVL02000034">
    <property type="protein sequence ID" value="EDM51146.1"/>
    <property type="molecule type" value="Genomic_DNA"/>
</dbReference>
<evidence type="ECO:0000313" key="2">
    <source>
        <dbReference type="EMBL" id="EDM51146.1"/>
    </source>
</evidence>
<dbReference type="OrthoDB" id="3036015at2"/>
<feature type="transmembrane region" description="Helical" evidence="1">
    <location>
        <begin position="32"/>
        <end position="51"/>
    </location>
</feature>
<sequence length="60" mass="6829">MDSNDITDTMIAELYKLNYINKMKMRFISKTIKAFGASIIILVIILAYVGIVNMMNVVNK</sequence>
<protein>
    <submittedName>
        <fullName evidence="2">Uncharacterized protein</fullName>
    </submittedName>
</protein>